<evidence type="ECO:0000313" key="1">
    <source>
        <dbReference type="EMBL" id="MBD0726266.1"/>
    </source>
</evidence>
<dbReference type="EMBL" id="NASZ01000024">
    <property type="protein sequence ID" value="MBD0726266.1"/>
    <property type="molecule type" value="Genomic_DNA"/>
</dbReference>
<protein>
    <submittedName>
        <fullName evidence="1">Uncharacterized protein</fullName>
    </submittedName>
</protein>
<dbReference type="Pfam" id="PF21857">
    <property type="entry name" value="DUF6913"/>
    <property type="match status" value="1"/>
</dbReference>
<dbReference type="InterPro" id="IPR054207">
    <property type="entry name" value="DUF6913"/>
</dbReference>
<proteinExistence type="predicted"/>
<gene>
    <name evidence="1" type="ORF">B6A10_13880</name>
</gene>
<organism evidence="1 2">
    <name type="scientific">Flavobacterium pokkalii</name>
    <dbReference type="NCBI Taxonomy" id="1940408"/>
    <lineage>
        <taxon>Bacteria</taxon>
        <taxon>Pseudomonadati</taxon>
        <taxon>Bacteroidota</taxon>
        <taxon>Flavobacteriia</taxon>
        <taxon>Flavobacteriales</taxon>
        <taxon>Flavobacteriaceae</taxon>
        <taxon>Flavobacterium</taxon>
    </lineage>
</organism>
<name>A0ABR7UTM8_9FLAO</name>
<reference evidence="1 2" key="1">
    <citation type="journal article" date="2020" name="Microbiol. Res.">
        <title>Flavobacterium pokkalii sp. nov., a novel plant growth promoting native rhizobacteria isolated from pokkali rice grown in coastal saline affected agricultural regions of southern India, Kerala.</title>
        <authorList>
            <person name="Menon R.R."/>
            <person name="Kumari S."/>
            <person name="Viver T."/>
            <person name="Rameshkumar N."/>
        </authorList>
    </citation>
    <scope>NUCLEOTIDE SEQUENCE [LARGE SCALE GENOMIC DNA]</scope>
    <source>
        <strain evidence="1 2">L1I52</strain>
    </source>
</reference>
<evidence type="ECO:0000313" key="2">
    <source>
        <dbReference type="Proteomes" id="UP000661715"/>
    </source>
</evidence>
<sequence length="172" mass="19743">MFLNYLKEFSVKKRLKNSLLNVKRSSSLGDIKTVGVIVDQSHFANTKSLLDELKANGILKENVSLLLFKGDKNVDFEVETVKLTSGNLDWKGQIKSKEVKKFIARDFDLLVSYYEVEKAILLVVTHESGAKFKVGFANIDKRLNDFMINTNQGNYQVFVQELFRYLKILNKI</sequence>
<comment type="caution">
    <text evidence="1">The sequence shown here is derived from an EMBL/GenBank/DDBJ whole genome shotgun (WGS) entry which is preliminary data.</text>
</comment>
<accession>A0ABR7UTM8</accession>
<keyword evidence="2" id="KW-1185">Reference proteome</keyword>
<dbReference type="Proteomes" id="UP000661715">
    <property type="component" value="Unassembled WGS sequence"/>
</dbReference>
<dbReference type="RefSeq" id="WP_188221338.1">
    <property type="nucleotide sequence ID" value="NZ_NASZ01000024.1"/>
</dbReference>